<accession>A0A3B0MV12</accession>
<proteinExistence type="predicted"/>
<dbReference type="EMBL" id="UIVS01000002">
    <property type="protein sequence ID" value="SVP91728.1"/>
    <property type="molecule type" value="Genomic_DNA"/>
</dbReference>
<name>A0A3B0MV12_THEAN</name>
<sequence length="453" mass="52624">MYIYIFNLFFYKIFIIYVLLCFNVFYTPFSNFNPKFHIFNFAKCITTHSRPNRILLDILNKPSLTHNFLHKCSIFPSFPINRRNYISFKDYKRIYSFVPYNISNCQNKFSSSSFNKIDLRPIESDKYTSEISYNRNSFSRVHLFKSIKNWFLDEVIGWYVPPLPTGQRTSYILKKKGPLLSDEERDRFLEAIGANEKDSIYTVLGKYRTFVKNRPFASVNTLESTFAEFLRRVFVENLEDMELAASYGMKDEEDGCDESGVSNLDKKFLKWINPAEEAEKHLIDLAKHKRRYFGINTRKFRGLIRITKDFKGRLSKCSTTMLPIMLIGLVPKFGTLSIGASNICACIIIYGDKKTDRTYLLDKEEYLVKSEYDRSETVKSLATLFVVGVHTIIGYLISTLTRIGSILSSDTINAFFINLQLTLCSLIYDTSEMTYEEKVKLSNGRLGAEFTES</sequence>
<feature type="transmembrane region" description="Helical" evidence="1">
    <location>
        <begin position="321"/>
        <end position="350"/>
    </location>
</feature>
<feature type="transmembrane region" description="Helical" evidence="1">
    <location>
        <begin position="6"/>
        <end position="26"/>
    </location>
</feature>
<reference evidence="2" key="1">
    <citation type="submission" date="2018-07" db="EMBL/GenBank/DDBJ databases">
        <authorList>
            <person name="Quirk P.G."/>
            <person name="Krulwich T.A."/>
        </authorList>
    </citation>
    <scope>NUCLEOTIDE SEQUENCE</scope>
    <source>
        <strain evidence="2">Anand</strain>
    </source>
</reference>
<dbReference type="VEuPathDB" id="PiroplasmaDB:TA12955"/>
<organism evidence="2">
    <name type="scientific">Theileria annulata</name>
    <dbReference type="NCBI Taxonomy" id="5874"/>
    <lineage>
        <taxon>Eukaryota</taxon>
        <taxon>Sar</taxon>
        <taxon>Alveolata</taxon>
        <taxon>Apicomplexa</taxon>
        <taxon>Aconoidasida</taxon>
        <taxon>Piroplasmida</taxon>
        <taxon>Theileriidae</taxon>
        <taxon>Theileria</taxon>
    </lineage>
</organism>
<evidence type="ECO:0000313" key="3">
    <source>
        <dbReference type="EMBL" id="SVP91728.1"/>
    </source>
</evidence>
<feature type="transmembrane region" description="Helical" evidence="1">
    <location>
        <begin position="381"/>
        <end position="400"/>
    </location>
</feature>
<evidence type="ECO:0000256" key="1">
    <source>
        <dbReference type="SAM" id="Phobius"/>
    </source>
</evidence>
<dbReference type="EMBL" id="UIVT01000002">
    <property type="protein sequence ID" value="SVP91380.1"/>
    <property type="molecule type" value="Genomic_DNA"/>
</dbReference>
<protein>
    <submittedName>
        <fullName evidence="2">Uncharacterized protein</fullName>
    </submittedName>
</protein>
<dbReference type="AlphaFoldDB" id="A0A3B0MV12"/>
<gene>
    <name evidence="2" type="ORF">TAT_000176900</name>
    <name evidence="3" type="ORF">TAV_000177100</name>
</gene>
<keyword evidence="1" id="KW-0472">Membrane</keyword>
<keyword evidence="1" id="KW-0812">Transmembrane</keyword>
<evidence type="ECO:0000313" key="2">
    <source>
        <dbReference type="EMBL" id="SVP91380.1"/>
    </source>
</evidence>
<keyword evidence="1" id="KW-1133">Transmembrane helix</keyword>